<evidence type="ECO:0000313" key="3">
    <source>
        <dbReference type="EMBL" id="AVR95070.1"/>
    </source>
</evidence>
<dbReference type="SUPFAM" id="SSF55144">
    <property type="entry name" value="LigT-like"/>
    <property type="match status" value="1"/>
</dbReference>
<dbReference type="InterPro" id="IPR004175">
    <property type="entry name" value="RNA_CPDase"/>
</dbReference>
<feature type="short sequence motif" description="HXTX 2" evidence="2">
    <location>
        <begin position="132"/>
        <end position="135"/>
    </location>
</feature>
<dbReference type="PANTHER" id="PTHR35561">
    <property type="entry name" value="RNA 2',3'-CYCLIC PHOSPHODIESTERASE"/>
    <property type="match status" value="1"/>
</dbReference>
<evidence type="ECO:0000256" key="1">
    <source>
        <dbReference type="ARBA" id="ARBA00022801"/>
    </source>
</evidence>
<dbReference type="Pfam" id="PF13563">
    <property type="entry name" value="2_5_RNA_ligase2"/>
    <property type="match status" value="1"/>
</dbReference>
<dbReference type="PANTHER" id="PTHR35561:SF1">
    <property type="entry name" value="RNA 2',3'-CYCLIC PHOSPHODIESTERASE"/>
    <property type="match status" value="1"/>
</dbReference>
<dbReference type="Proteomes" id="UP000240505">
    <property type="component" value="Chromosome"/>
</dbReference>
<keyword evidence="1 2" id="KW-0378">Hydrolase</keyword>
<feature type="short sequence motif" description="HXTX 1" evidence="2">
    <location>
        <begin position="49"/>
        <end position="52"/>
    </location>
</feature>
<dbReference type="EC" id="3.1.4.58" evidence="2"/>
<comment type="similarity">
    <text evidence="2">Belongs to the 2H phosphoesterase superfamily. ThpR family.</text>
</comment>
<dbReference type="AlphaFoldDB" id="A0A2R4C679"/>
<dbReference type="OrthoDB" id="7061261at2"/>
<gene>
    <name evidence="3" type="primary">thpR</name>
    <name evidence="3" type="ORF">C9I28_04560</name>
</gene>
<comment type="function">
    <text evidence="2">Hydrolyzes RNA 2',3'-cyclic phosphodiester to an RNA 2'-phosphomonoester.</text>
</comment>
<dbReference type="Gene3D" id="3.90.1140.10">
    <property type="entry name" value="Cyclic phosphodiesterase"/>
    <property type="match status" value="1"/>
</dbReference>
<dbReference type="RefSeq" id="WP_107140421.1">
    <property type="nucleotide sequence ID" value="NZ_CP028324.1"/>
</dbReference>
<feature type="active site" description="Proton acceptor" evidence="2">
    <location>
        <position position="132"/>
    </location>
</feature>
<organism evidence="3 4">
    <name type="scientific">Pseudoduganella armeniaca</name>
    <dbReference type="NCBI Taxonomy" id="2072590"/>
    <lineage>
        <taxon>Bacteria</taxon>
        <taxon>Pseudomonadati</taxon>
        <taxon>Pseudomonadota</taxon>
        <taxon>Betaproteobacteria</taxon>
        <taxon>Burkholderiales</taxon>
        <taxon>Oxalobacteraceae</taxon>
        <taxon>Telluria group</taxon>
        <taxon>Pseudoduganella</taxon>
    </lineage>
</organism>
<dbReference type="KEGG" id="masz:C9I28_04560"/>
<dbReference type="GO" id="GO:0004113">
    <property type="term" value="F:2',3'-cyclic-nucleotide 3'-phosphodiesterase activity"/>
    <property type="evidence" value="ECO:0007669"/>
    <property type="project" value="InterPro"/>
</dbReference>
<dbReference type="HAMAP" id="MF_01940">
    <property type="entry name" value="RNA_CPDase"/>
    <property type="match status" value="1"/>
</dbReference>
<accession>A0A2R4C679</accession>
<name>A0A2R4C679_9BURK</name>
<protein>
    <recommendedName>
        <fullName evidence="2">RNA 2',3'-cyclic phosphodiesterase</fullName>
        <shortName evidence="2">RNA 2',3'-CPDase</shortName>
        <ecNumber evidence="2">3.1.4.58</ecNumber>
    </recommendedName>
</protein>
<dbReference type="NCBIfam" id="TIGR02258">
    <property type="entry name" value="2_5_ligase"/>
    <property type="match status" value="1"/>
</dbReference>
<evidence type="ECO:0000313" key="4">
    <source>
        <dbReference type="Proteomes" id="UP000240505"/>
    </source>
</evidence>
<evidence type="ECO:0000256" key="2">
    <source>
        <dbReference type="HAMAP-Rule" id="MF_01940"/>
    </source>
</evidence>
<feature type="active site" description="Proton donor" evidence="2">
    <location>
        <position position="49"/>
    </location>
</feature>
<sequence>MIANHPEATTNGPTRKLFYALWPDDAERAALAALQAGVRGRLIPPAKLHITLAFLGHLPAAAVPTLLQILAALPLPPLALSIDCYGYFAKPRIAWAGMTQPPAALLDLQAELARRLEVAGFSTATHGSFKPHVTLAREAQEAPSGTFAPVPWHGARAVLVESLPGGEYVVVETHR</sequence>
<dbReference type="EMBL" id="CP028324">
    <property type="protein sequence ID" value="AVR95070.1"/>
    <property type="molecule type" value="Genomic_DNA"/>
</dbReference>
<reference evidence="3 4" key="1">
    <citation type="submission" date="2018-03" db="EMBL/GenBank/DDBJ databases">
        <title>Massilia armeniaca sp. nov., isolated from desert soil.</title>
        <authorList>
            <person name="Huang H."/>
            <person name="Ren M."/>
        </authorList>
    </citation>
    <scope>NUCLEOTIDE SEQUENCE [LARGE SCALE GENOMIC DNA]</scope>
    <source>
        <strain evidence="3 4">ZMN-3</strain>
    </source>
</reference>
<comment type="catalytic activity">
    <reaction evidence="2">
        <text>a 3'-end 2',3'-cyclophospho-ribonucleotide-RNA + H2O = a 3'-end 2'-phospho-ribonucleotide-RNA + H(+)</text>
        <dbReference type="Rhea" id="RHEA:11828"/>
        <dbReference type="Rhea" id="RHEA-COMP:10464"/>
        <dbReference type="Rhea" id="RHEA-COMP:17353"/>
        <dbReference type="ChEBI" id="CHEBI:15377"/>
        <dbReference type="ChEBI" id="CHEBI:15378"/>
        <dbReference type="ChEBI" id="CHEBI:83064"/>
        <dbReference type="ChEBI" id="CHEBI:173113"/>
        <dbReference type="EC" id="3.1.4.58"/>
    </reaction>
</comment>
<dbReference type="InterPro" id="IPR009097">
    <property type="entry name" value="Cyclic_Pdiesterase"/>
</dbReference>
<keyword evidence="4" id="KW-1185">Reference proteome</keyword>
<dbReference type="GO" id="GO:0008664">
    <property type="term" value="F:RNA 2',3'-cyclic 3'-phosphodiesterase activity"/>
    <property type="evidence" value="ECO:0007669"/>
    <property type="project" value="UniProtKB-EC"/>
</dbReference>
<proteinExistence type="inferred from homology"/>